<name>A0A7J6V9T6_THATH</name>
<comment type="subcellular location">
    <subcellularLocation>
        <location evidence="1">Mitochondrion inner membrane</location>
        <topology evidence="1">Multi-pass membrane protein</topology>
    </subcellularLocation>
</comment>
<evidence type="ECO:0000256" key="2">
    <source>
        <dbReference type="ARBA" id="ARBA00008444"/>
    </source>
</evidence>
<dbReference type="PANTHER" id="PTHR10485">
    <property type="entry name" value="MITOCHONDRIAL IMPORT INNER MEMBRANE TRANSLOCASE SUBUNIT TIM-17"/>
    <property type="match status" value="1"/>
</dbReference>
<protein>
    <submittedName>
        <fullName evidence="12">Mitochondrial import inner membrane translocase subunit tim17-1</fullName>
    </submittedName>
</protein>
<keyword evidence="3" id="KW-0813">Transport</keyword>
<accession>A0A7J6V9T6</accession>
<reference evidence="12 13" key="1">
    <citation type="submission" date="2020-06" db="EMBL/GenBank/DDBJ databases">
        <title>Transcriptomic and genomic resources for Thalictrum thalictroides and T. hernandezii: Facilitating candidate gene discovery in an emerging model plant lineage.</title>
        <authorList>
            <person name="Arias T."/>
            <person name="Riano-Pachon D.M."/>
            <person name="Di Stilio V.S."/>
        </authorList>
    </citation>
    <scope>NUCLEOTIDE SEQUENCE [LARGE SCALE GENOMIC DNA]</scope>
    <source>
        <strain evidence="13">cv. WT478/WT964</strain>
        <tissue evidence="12">Leaves</tissue>
    </source>
</reference>
<dbReference type="Pfam" id="PF02466">
    <property type="entry name" value="Tim17"/>
    <property type="match status" value="1"/>
</dbReference>
<evidence type="ECO:0000256" key="4">
    <source>
        <dbReference type="ARBA" id="ARBA00022692"/>
    </source>
</evidence>
<evidence type="ECO:0000256" key="10">
    <source>
        <dbReference type="ARBA" id="ARBA00023136"/>
    </source>
</evidence>
<evidence type="ECO:0000256" key="6">
    <source>
        <dbReference type="ARBA" id="ARBA00022927"/>
    </source>
</evidence>
<keyword evidence="8" id="KW-0811">Translocation</keyword>
<gene>
    <name evidence="12" type="ORF">FRX31_028678</name>
</gene>
<comment type="caution">
    <text evidence="12">The sequence shown here is derived from an EMBL/GenBank/DDBJ whole genome shotgun (WGS) entry which is preliminary data.</text>
</comment>
<evidence type="ECO:0000313" key="13">
    <source>
        <dbReference type="Proteomes" id="UP000554482"/>
    </source>
</evidence>
<keyword evidence="10 11" id="KW-0472">Membrane</keyword>
<comment type="similarity">
    <text evidence="2">Belongs to the Tim17/Tim22/Tim23 family.</text>
</comment>
<keyword evidence="9" id="KW-0496">Mitochondrion</keyword>
<keyword evidence="4 11" id="KW-0812">Transmembrane</keyword>
<dbReference type="PANTHER" id="PTHR10485:SF0">
    <property type="entry name" value="AT05822P-RELATED"/>
    <property type="match status" value="1"/>
</dbReference>
<evidence type="ECO:0000313" key="12">
    <source>
        <dbReference type="EMBL" id="KAF5181733.1"/>
    </source>
</evidence>
<sequence>MESSSSSSPLTTTARKDGPYMHRQPKYLYKANEGFLMGMLCGIPLHLIKGISNSPNGQRLSGGFQAMRTNAPRLACTFAAWSVLQNISICVISNYRQKNDMKNVYVSAGVASGLVNFRKGVVSASKWAILTPFTLISFVTVAEIMLPSIKTKIGNEKSRLSSDTPTKSWYEILLALLFPCQLLDYKLFV</sequence>
<dbReference type="OrthoDB" id="1917475at2759"/>
<evidence type="ECO:0000256" key="3">
    <source>
        <dbReference type="ARBA" id="ARBA00022448"/>
    </source>
</evidence>
<keyword evidence="6" id="KW-0653">Protein transport</keyword>
<evidence type="ECO:0000256" key="11">
    <source>
        <dbReference type="SAM" id="Phobius"/>
    </source>
</evidence>
<dbReference type="GO" id="GO:0030150">
    <property type="term" value="P:protein import into mitochondrial matrix"/>
    <property type="evidence" value="ECO:0007669"/>
    <property type="project" value="TreeGrafter"/>
</dbReference>
<proteinExistence type="inferred from homology"/>
<feature type="transmembrane region" description="Helical" evidence="11">
    <location>
        <begin position="127"/>
        <end position="149"/>
    </location>
</feature>
<dbReference type="GO" id="GO:0005744">
    <property type="term" value="C:TIM23 mitochondrial import inner membrane translocase complex"/>
    <property type="evidence" value="ECO:0007669"/>
    <property type="project" value="TreeGrafter"/>
</dbReference>
<evidence type="ECO:0000256" key="8">
    <source>
        <dbReference type="ARBA" id="ARBA00023010"/>
    </source>
</evidence>
<evidence type="ECO:0000256" key="1">
    <source>
        <dbReference type="ARBA" id="ARBA00004448"/>
    </source>
</evidence>
<organism evidence="12 13">
    <name type="scientific">Thalictrum thalictroides</name>
    <name type="common">Rue-anemone</name>
    <name type="synonym">Anemone thalictroides</name>
    <dbReference type="NCBI Taxonomy" id="46969"/>
    <lineage>
        <taxon>Eukaryota</taxon>
        <taxon>Viridiplantae</taxon>
        <taxon>Streptophyta</taxon>
        <taxon>Embryophyta</taxon>
        <taxon>Tracheophyta</taxon>
        <taxon>Spermatophyta</taxon>
        <taxon>Magnoliopsida</taxon>
        <taxon>Ranunculales</taxon>
        <taxon>Ranunculaceae</taxon>
        <taxon>Thalictroideae</taxon>
        <taxon>Thalictrum</taxon>
    </lineage>
</organism>
<keyword evidence="7 11" id="KW-1133">Transmembrane helix</keyword>
<dbReference type="EMBL" id="JABWDY010035781">
    <property type="protein sequence ID" value="KAF5181733.1"/>
    <property type="molecule type" value="Genomic_DNA"/>
</dbReference>
<keyword evidence="13" id="KW-1185">Reference proteome</keyword>
<evidence type="ECO:0000256" key="5">
    <source>
        <dbReference type="ARBA" id="ARBA00022792"/>
    </source>
</evidence>
<keyword evidence="5" id="KW-0999">Mitochondrion inner membrane</keyword>
<evidence type="ECO:0000256" key="9">
    <source>
        <dbReference type="ARBA" id="ARBA00023128"/>
    </source>
</evidence>
<dbReference type="AlphaFoldDB" id="A0A7J6V9T6"/>
<evidence type="ECO:0000256" key="7">
    <source>
        <dbReference type="ARBA" id="ARBA00022989"/>
    </source>
</evidence>
<dbReference type="Proteomes" id="UP000554482">
    <property type="component" value="Unassembled WGS sequence"/>
</dbReference>
<dbReference type="GO" id="GO:0008320">
    <property type="term" value="F:protein transmembrane transporter activity"/>
    <property type="evidence" value="ECO:0007669"/>
    <property type="project" value="TreeGrafter"/>
</dbReference>